<evidence type="ECO:0000313" key="1">
    <source>
        <dbReference type="EMBL" id="AKN77504.1"/>
    </source>
</evidence>
<accession>A0ABN4GWC0</accession>
<dbReference type="EMBL" id="CP011913">
    <property type="protein sequence ID" value="AKN77504.1"/>
    <property type="molecule type" value="Genomic_DNA"/>
</dbReference>
<proteinExistence type="predicted"/>
<organism evidence="1 2">
    <name type="scientific">Corynebacterium ulcerans FRC58</name>
    <dbReference type="NCBI Taxonomy" id="1408268"/>
    <lineage>
        <taxon>Bacteria</taxon>
        <taxon>Bacillati</taxon>
        <taxon>Actinomycetota</taxon>
        <taxon>Actinomycetes</taxon>
        <taxon>Mycobacteriales</taxon>
        <taxon>Corynebacteriaceae</taxon>
        <taxon>Corynebacterium</taxon>
    </lineage>
</organism>
<sequence>MTYRYENHHITDGSGNLPARCSGFDSNWFRTEAEALKALPRFEQDRATLGRHSQVIGLPIWALQQIANDLRNDDNLREEATKLYELHTGRAVQWLPRVTYRSYIPVFTEEHLAKIGEYFVHPDVKADIADYLRGDFGDAESNAYAIAKHFKLGFEGERNTSNFFSPDDWEDEEEITHRFITAETPEEVIEALQELIETL</sequence>
<dbReference type="RefSeq" id="WP_029974463.1">
    <property type="nucleotide sequence ID" value="NZ_CP011913.1"/>
</dbReference>
<reference evidence="1 2" key="1">
    <citation type="journal article" date="2014" name="Int. J. Syst. Evol. Microbiol.">
        <title>Draft Genome Sequence of Corynebacterium ulcerans FRC58, Isolated from the Bronchitic Aspiration of a Patient in France.</title>
        <authorList>
            <person name="Silva Ado S."/>
            <person name="Barauna R.A."/>
            <person name="de Sa P.C."/>
            <person name="das Gracas D.A."/>
            <person name="Carneiro A.R."/>
            <person name="Thouvenin M."/>
            <person name="Azevedo V."/>
            <person name="Badell E."/>
            <person name="Guiso N."/>
            <person name="da Silva A.L."/>
            <person name="Ramos R.T."/>
        </authorList>
    </citation>
    <scope>NUCLEOTIDE SEQUENCE [LARGE SCALE GENOMIC DNA]</scope>
    <source>
        <strain evidence="1 2">FRC58</strain>
    </source>
</reference>
<name>A0ABN4GWC0_CORUL</name>
<keyword evidence="2" id="KW-1185">Reference proteome</keyword>
<dbReference type="Proteomes" id="UP000036185">
    <property type="component" value="Chromosome"/>
</dbReference>
<gene>
    <name evidence="1" type="ORF">CulFRC58_1650</name>
</gene>
<evidence type="ECO:0000313" key="2">
    <source>
        <dbReference type="Proteomes" id="UP000036185"/>
    </source>
</evidence>
<protein>
    <submittedName>
        <fullName evidence="1">Uncharacterized protein</fullName>
    </submittedName>
</protein>